<dbReference type="EMBL" id="JAMPKK010000007">
    <property type="protein sequence ID" value="MEP0863828.1"/>
    <property type="molecule type" value="Genomic_DNA"/>
</dbReference>
<reference evidence="1 2" key="1">
    <citation type="submission" date="2022-04" db="EMBL/GenBank/DDBJ databases">
        <title>Positive selection, recombination, and allopatry shape intraspecific diversity of widespread and dominant cyanobacteria.</title>
        <authorList>
            <person name="Wei J."/>
            <person name="Shu W."/>
            <person name="Hu C."/>
        </authorList>
    </citation>
    <scope>NUCLEOTIDE SEQUENCE [LARGE SCALE GENOMIC DNA]</scope>
    <source>
        <strain evidence="1 2">GB2-A5</strain>
    </source>
</reference>
<evidence type="ECO:0000313" key="1">
    <source>
        <dbReference type="EMBL" id="MEP0863828.1"/>
    </source>
</evidence>
<evidence type="ECO:0000313" key="2">
    <source>
        <dbReference type="Proteomes" id="UP001442494"/>
    </source>
</evidence>
<accession>A0ABV0JK64</accession>
<dbReference type="Proteomes" id="UP001442494">
    <property type="component" value="Unassembled WGS sequence"/>
</dbReference>
<protein>
    <submittedName>
        <fullName evidence="1">Uncharacterized protein</fullName>
    </submittedName>
</protein>
<organism evidence="1 2">
    <name type="scientific">Funiculus sociatus GB2-A5</name>
    <dbReference type="NCBI Taxonomy" id="2933946"/>
    <lineage>
        <taxon>Bacteria</taxon>
        <taxon>Bacillati</taxon>
        <taxon>Cyanobacteriota</taxon>
        <taxon>Cyanophyceae</taxon>
        <taxon>Coleofasciculales</taxon>
        <taxon>Coleofasciculaceae</taxon>
        <taxon>Funiculus</taxon>
    </lineage>
</organism>
<sequence>MIADYRRYKWNRQIPFLISPKQSAVIRQQCIAHGARSMLGKTTRDQRIFDIY</sequence>
<comment type="caution">
    <text evidence="1">The sequence shown here is derived from an EMBL/GenBank/DDBJ whole genome shotgun (WGS) entry which is preliminary data.</text>
</comment>
<proteinExistence type="predicted"/>
<gene>
    <name evidence="1" type="ORF">NDI37_05030</name>
</gene>
<name>A0ABV0JK64_9CYAN</name>
<keyword evidence="2" id="KW-1185">Reference proteome</keyword>